<gene>
    <name evidence="1" type="ORF">CLV99_0991</name>
</gene>
<comment type="caution">
    <text evidence="1">The sequence shown here is derived from an EMBL/GenBank/DDBJ whole genome shotgun (WGS) entry which is preliminary data.</text>
</comment>
<organism evidence="1 2">
    <name type="scientific">Sphingobacterium yanglingense</name>
    <dbReference type="NCBI Taxonomy" id="1437280"/>
    <lineage>
        <taxon>Bacteria</taxon>
        <taxon>Pseudomonadati</taxon>
        <taxon>Bacteroidota</taxon>
        <taxon>Sphingobacteriia</taxon>
        <taxon>Sphingobacteriales</taxon>
        <taxon>Sphingobacteriaceae</taxon>
        <taxon>Sphingobacterium</taxon>
    </lineage>
</organism>
<dbReference type="AlphaFoldDB" id="A0A4R6WL94"/>
<name>A0A4R6WL94_9SPHI</name>
<protein>
    <submittedName>
        <fullName evidence="1">Uncharacterized protein</fullName>
    </submittedName>
</protein>
<accession>A0A4R6WL94</accession>
<dbReference type="RefSeq" id="WP_162850027.1">
    <property type="nucleotide sequence ID" value="NZ_SNYV01000011.1"/>
</dbReference>
<proteinExistence type="predicted"/>
<evidence type="ECO:0000313" key="1">
    <source>
        <dbReference type="EMBL" id="TDQ79548.1"/>
    </source>
</evidence>
<evidence type="ECO:0000313" key="2">
    <source>
        <dbReference type="Proteomes" id="UP000295292"/>
    </source>
</evidence>
<keyword evidence="2" id="KW-1185">Reference proteome</keyword>
<reference evidence="1 2" key="1">
    <citation type="submission" date="2019-03" db="EMBL/GenBank/DDBJ databases">
        <title>Genomic Encyclopedia of Archaeal and Bacterial Type Strains, Phase II (KMG-II): from individual species to whole genera.</title>
        <authorList>
            <person name="Goeker M."/>
        </authorList>
    </citation>
    <scope>NUCLEOTIDE SEQUENCE [LARGE SCALE GENOMIC DNA]</scope>
    <source>
        <strain evidence="1 2">DSM 28353</strain>
    </source>
</reference>
<dbReference type="EMBL" id="SNYV01000011">
    <property type="protein sequence ID" value="TDQ79548.1"/>
    <property type="molecule type" value="Genomic_DNA"/>
</dbReference>
<dbReference type="Proteomes" id="UP000295292">
    <property type="component" value="Unassembled WGS sequence"/>
</dbReference>
<sequence length="47" mass="5550">MNSEIYTDIEMLEGFIKSEYVDNKINEDTAKELLRITIEIKEKIITD</sequence>